<dbReference type="Gene3D" id="2.20.25.80">
    <property type="entry name" value="WRKY domain"/>
    <property type="match status" value="2"/>
</dbReference>
<dbReference type="SUPFAM" id="SSF118290">
    <property type="entry name" value="WRKY DNA-binding domain"/>
    <property type="match status" value="2"/>
</dbReference>
<evidence type="ECO:0000259" key="11">
    <source>
        <dbReference type="PROSITE" id="PS50811"/>
    </source>
</evidence>
<keyword evidence="4" id="KW-0862">Zinc</keyword>
<accession>A0AAU9P775</accession>
<protein>
    <recommendedName>
        <fullName evidence="11">WRKY domain-containing protein</fullName>
    </recommendedName>
</protein>
<organism evidence="12 13">
    <name type="scientific">Lactuca virosa</name>
    <dbReference type="NCBI Taxonomy" id="75947"/>
    <lineage>
        <taxon>Eukaryota</taxon>
        <taxon>Viridiplantae</taxon>
        <taxon>Streptophyta</taxon>
        <taxon>Embryophyta</taxon>
        <taxon>Tracheophyta</taxon>
        <taxon>Spermatophyta</taxon>
        <taxon>Magnoliopsida</taxon>
        <taxon>eudicotyledons</taxon>
        <taxon>Gunneridae</taxon>
        <taxon>Pentapetalae</taxon>
        <taxon>asterids</taxon>
        <taxon>campanulids</taxon>
        <taxon>Asterales</taxon>
        <taxon>Asteraceae</taxon>
        <taxon>Cichorioideae</taxon>
        <taxon>Cichorieae</taxon>
        <taxon>Lactucinae</taxon>
        <taxon>Lactuca</taxon>
    </lineage>
</organism>
<dbReference type="Pfam" id="PF03106">
    <property type="entry name" value="WRKY"/>
    <property type="match status" value="2"/>
</dbReference>
<reference evidence="12 13" key="1">
    <citation type="submission" date="2022-01" db="EMBL/GenBank/DDBJ databases">
        <authorList>
            <person name="Xiong W."/>
            <person name="Schranz E."/>
        </authorList>
    </citation>
    <scope>NUCLEOTIDE SEQUENCE [LARGE SCALE GENOMIC DNA]</scope>
</reference>
<dbReference type="Proteomes" id="UP001157418">
    <property type="component" value="Unassembled WGS sequence"/>
</dbReference>
<evidence type="ECO:0000313" key="13">
    <source>
        <dbReference type="Proteomes" id="UP001157418"/>
    </source>
</evidence>
<keyword evidence="3" id="KW-0677">Repeat</keyword>
<feature type="compositionally biased region" description="Polar residues" evidence="10">
    <location>
        <begin position="151"/>
        <end position="168"/>
    </location>
</feature>
<dbReference type="InterPro" id="IPR044810">
    <property type="entry name" value="WRKY_plant"/>
</dbReference>
<dbReference type="InterPro" id="IPR003657">
    <property type="entry name" value="WRKY_dom"/>
</dbReference>
<keyword evidence="5" id="KW-0805">Transcription regulation</keyword>
<proteinExistence type="inferred from homology"/>
<dbReference type="GO" id="GO:0043565">
    <property type="term" value="F:sequence-specific DNA binding"/>
    <property type="evidence" value="ECO:0007669"/>
    <property type="project" value="InterPro"/>
</dbReference>
<evidence type="ECO:0000256" key="7">
    <source>
        <dbReference type="ARBA" id="ARBA00023163"/>
    </source>
</evidence>
<dbReference type="GO" id="GO:0005634">
    <property type="term" value="C:nucleus"/>
    <property type="evidence" value="ECO:0007669"/>
    <property type="project" value="UniProtKB-SubCell"/>
</dbReference>
<feature type="domain" description="WRKY" evidence="11">
    <location>
        <begin position="319"/>
        <end position="384"/>
    </location>
</feature>
<comment type="subcellular location">
    <subcellularLocation>
        <location evidence="1">Nucleus</location>
    </subcellularLocation>
</comment>
<dbReference type="SMART" id="SM00774">
    <property type="entry name" value="WRKY"/>
    <property type="match status" value="2"/>
</dbReference>
<sequence length="513" mass="58977">MNSFGGRLNTRFYFDNSSRSLDSNDNKNEERKWDLFEFKNGVESPKQSFITPFYTSSFTSTNPNQFLDPPFFSFNSNIISSSGSYSDFHFKEEKANDTNLNFQSQIWPTSSSISGNKKQEESTKSQALDWNVESQQKPIDFSIEISKTEPKSIQSPQSHSNFNSIQATNEQSRYQDGYNWRKYGQKLIKRSNNPQSYYKCTYPNCPTKKKVEKDLNGIITKIIYKEKHNHTMPTNFQKSSSNSFNNTIFEHSNRFQPYSECSFIEHEQEQGSLICESRIDHENEPEAKRWKLDEVESEAISSGLSKTLEEPRLVVETKSDIDILDDGYKWRKYGQKVVKGNMNPRSYYKCTYVGCRVRKLVERASHDFQSVITTYEARHNHSAPMPRRGVNYAINQASTSTTTTTSNNCGVVISRPLPNYTNNFNGRKGFTGSQTHILQALENSTNYSYSEKFVSESSTGVKNSKNQHISFLTKRMYLHDGKEVLLYASLIDSSPFPHRATSTFLAMKTGINR</sequence>
<evidence type="ECO:0000313" key="12">
    <source>
        <dbReference type="EMBL" id="CAH1445999.1"/>
    </source>
</evidence>
<evidence type="ECO:0000256" key="2">
    <source>
        <dbReference type="ARBA" id="ARBA00022723"/>
    </source>
</evidence>
<name>A0AAU9P775_9ASTR</name>
<feature type="region of interest" description="Disordered" evidence="10">
    <location>
        <begin position="149"/>
        <end position="168"/>
    </location>
</feature>
<gene>
    <name evidence="12" type="ORF">LVIROSA_LOCUS31725</name>
</gene>
<comment type="caution">
    <text evidence="12">The sequence shown here is derived from an EMBL/GenBank/DDBJ whole genome shotgun (WGS) entry which is preliminary data.</text>
</comment>
<keyword evidence="8" id="KW-0539">Nucleus</keyword>
<evidence type="ECO:0000256" key="3">
    <source>
        <dbReference type="ARBA" id="ARBA00022737"/>
    </source>
</evidence>
<dbReference type="GO" id="GO:0046872">
    <property type="term" value="F:metal ion binding"/>
    <property type="evidence" value="ECO:0007669"/>
    <property type="project" value="UniProtKB-KW"/>
</dbReference>
<feature type="region of interest" description="Disordered" evidence="10">
    <location>
        <begin position="107"/>
        <end position="127"/>
    </location>
</feature>
<evidence type="ECO:0000256" key="1">
    <source>
        <dbReference type="ARBA" id="ARBA00004123"/>
    </source>
</evidence>
<dbReference type="PROSITE" id="PS50811">
    <property type="entry name" value="WRKY"/>
    <property type="match status" value="2"/>
</dbReference>
<keyword evidence="7" id="KW-0804">Transcription</keyword>
<keyword evidence="2" id="KW-0479">Metal-binding</keyword>
<comment type="similarity">
    <text evidence="9">Belongs to the WRKY group I family.</text>
</comment>
<keyword evidence="13" id="KW-1185">Reference proteome</keyword>
<evidence type="ECO:0000256" key="5">
    <source>
        <dbReference type="ARBA" id="ARBA00023015"/>
    </source>
</evidence>
<evidence type="ECO:0000256" key="6">
    <source>
        <dbReference type="ARBA" id="ARBA00023125"/>
    </source>
</evidence>
<evidence type="ECO:0000256" key="8">
    <source>
        <dbReference type="ARBA" id="ARBA00023242"/>
    </source>
</evidence>
<evidence type="ECO:0000256" key="10">
    <source>
        <dbReference type="SAM" id="MobiDB-lite"/>
    </source>
</evidence>
<dbReference type="AlphaFoldDB" id="A0AAU9P775"/>
<dbReference type="FunFam" id="2.20.25.80:FF:000003">
    <property type="entry name" value="WRKY transcription factor 57"/>
    <property type="match status" value="1"/>
</dbReference>
<keyword evidence="6" id="KW-0238">DNA-binding</keyword>
<evidence type="ECO:0000256" key="4">
    <source>
        <dbReference type="ARBA" id="ARBA00022833"/>
    </source>
</evidence>
<dbReference type="FunFam" id="2.20.25.80:FF:000006">
    <property type="entry name" value="WRKY transcription factor"/>
    <property type="match status" value="1"/>
</dbReference>
<dbReference type="PANTHER" id="PTHR31221:SF272">
    <property type="entry name" value="WRKY DOMAIN-CONTAINING PROTEIN-RELATED"/>
    <property type="match status" value="1"/>
</dbReference>
<evidence type="ECO:0000256" key="9">
    <source>
        <dbReference type="ARBA" id="ARBA00061157"/>
    </source>
</evidence>
<dbReference type="PANTHER" id="PTHR31221">
    <property type="entry name" value="WRKY TRANSCRIPTION FACTOR PROTEIN 1-RELATED"/>
    <property type="match status" value="1"/>
</dbReference>
<feature type="compositionally biased region" description="Polar residues" evidence="10">
    <location>
        <begin position="107"/>
        <end position="116"/>
    </location>
</feature>
<dbReference type="EMBL" id="CAKMRJ010005523">
    <property type="protein sequence ID" value="CAH1445999.1"/>
    <property type="molecule type" value="Genomic_DNA"/>
</dbReference>
<dbReference type="GO" id="GO:0003700">
    <property type="term" value="F:DNA-binding transcription factor activity"/>
    <property type="evidence" value="ECO:0007669"/>
    <property type="project" value="InterPro"/>
</dbReference>
<dbReference type="InterPro" id="IPR036576">
    <property type="entry name" value="WRKY_dom_sf"/>
</dbReference>
<feature type="domain" description="WRKY" evidence="11">
    <location>
        <begin position="169"/>
        <end position="233"/>
    </location>
</feature>